<keyword evidence="2" id="KW-0964">Secreted</keyword>
<feature type="signal peptide" evidence="8">
    <location>
        <begin position="1"/>
        <end position="26"/>
    </location>
</feature>
<evidence type="ECO:0008006" key="11">
    <source>
        <dbReference type="Google" id="ProtNLM"/>
    </source>
</evidence>
<evidence type="ECO:0000256" key="4">
    <source>
        <dbReference type="ARBA" id="ARBA00022801"/>
    </source>
</evidence>
<evidence type="ECO:0000256" key="7">
    <source>
        <dbReference type="ARBA" id="ARBA00023326"/>
    </source>
</evidence>
<dbReference type="InterPro" id="IPR009939">
    <property type="entry name" value="Chitosanase_fungal"/>
</dbReference>
<organism evidence="9 10">
    <name type="scientific">Lentzea tibetensis</name>
    <dbReference type="NCBI Taxonomy" id="2591470"/>
    <lineage>
        <taxon>Bacteria</taxon>
        <taxon>Bacillati</taxon>
        <taxon>Actinomycetota</taxon>
        <taxon>Actinomycetes</taxon>
        <taxon>Pseudonocardiales</taxon>
        <taxon>Pseudonocardiaceae</taxon>
        <taxon>Lentzea</taxon>
    </lineage>
</organism>
<gene>
    <name evidence="9" type="ORF">FKR81_13605</name>
</gene>
<dbReference type="RefSeq" id="WP_146351747.1">
    <property type="nucleotide sequence ID" value="NZ_VOBR01000007.1"/>
</dbReference>
<evidence type="ECO:0000256" key="3">
    <source>
        <dbReference type="ARBA" id="ARBA00022729"/>
    </source>
</evidence>
<evidence type="ECO:0000313" key="10">
    <source>
        <dbReference type="Proteomes" id="UP000316639"/>
    </source>
</evidence>
<keyword evidence="3 8" id="KW-0732">Signal</keyword>
<evidence type="ECO:0000256" key="6">
    <source>
        <dbReference type="ARBA" id="ARBA00023295"/>
    </source>
</evidence>
<sequence length="228" mass="24154">MRKLVSGLFALAVLTGAALVSTTAQAAPEPVVIQAGPTAAELLAKLTTCKQISSGKYKSDGETAANIPVCDKTGAVWYKADMDIDCDGQPTTKCNKSTDPWFQPDTAFHDSKGKPLVADKLPYVVVPSASGNWDYRKWGIQGGGVVAIIYNNKVDYVVVGDTGPANIIGEASYASAVNLGINPNPKNGGTDGPVWYLYFKGSKTTPIEDHNKTVTQGEALAQKFLNEN</sequence>
<dbReference type="Pfam" id="PF07335">
    <property type="entry name" value="Glyco_hydro_75"/>
    <property type="match status" value="1"/>
</dbReference>
<dbReference type="GO" id="GO:0005576">
    <property type="term" value="C:extracellular region"/>
    <property type="evidence" value="ECO:0007669"/>
    <property type="project" value="UniProtKB-SubCell"/>
</dbReference>
<dbReference type="AlphaFoldDB" id="A0A563EW00"/>
<evidence type="ECO:0000256" key="1">
    <source>
        <dbReference type="ARBA" id="ARBA00004613"/>
    </source>
</evidence>
<evidence type="ECO:0000256" key="2">
    <source>
        <dbReference type="ARBA" id="ARBA00022525"/>
    </source>
</evidence>
<proteinExistence type="predicted"/>
<keyword evidence="10" id="KW-1185">Reference proteome</keyword>
<dbReference type="EMBL" id="VOBR01000007">
    <property type="protein sequence ID" value="TWP51880.1"/>
    <property type="molecule type" value="Genomic_DNA"/>
</dbReference>
<protein>
    <recommendedName>
        <fullName evidence="11">Chitosanase of glycosyl hydrolase group 75</fullName>
    </recommendedName>
</protein>
<dbReference type="Proteomes" id="UP000316639">
    <property type="component" value="Unassembled WGS sequence"/>
</dbReference>
<keyword evidence="7" id="KW-0624">Polysaccharide degradation</keyword>
<name>A0A563EW00_9PSEU</name>
<evidence type="ECO:0000256" key="5">
    <source>
        <dbReference type="ARBA" id="ARBA00023277"/>
    </source>
</evidence>
<reference evidence="9 10" key="1">
    <citation type="submission" date="2019-07" db="EMBL/GenBank/DDBJ databases">
        <title>Lentzea xizangensis sp. nov., isolated from Qinghai-Tibetan Plateau Soils.</title>
        <authorList>
            <person name="Huang J."/>
        </authorList>
    </citation>
    <scope>NUCLEOTIDE SEQUENCE [LARGE SCALE GENOMIC DNA]</scope>
    <source>
        <strain evidence="9 10">FXJ1.1311</strain>
    </source>
</reference>
<accession>A0A563EW00</accession>
<dbReference type="PANTHER" id="PTHR42061">
    <property type="entry name" value="ENDO-CHITOSANASE"/>
    <property type="match status" value="1"/>
</dbReference>
<dbReference type="OrthoDB" id="3296611at2"/>
<keyword evidence="5" id="KW-0119">Carbohydrate metabolism</keyword>
<dbReference type="GO" id="GO:0000272">
    <property type="term" value="P:polysaccharide catabolic process"/>
    <property type="evidence" value="ECO:0007669"/>
    <property type="project" value="UniProtKB-KW"/>
</dbReference>
<evidence type="ECO:0000256" key="8">
    <source>
        <dbReference type="SAM" id="SignalP"/>
    </source>
</evidence>
<dbReference type="GO" id="GO:0016977">
    <property type="term" value="F:chitosanase activity"/>
    <property type="evidence" value="ECO:0007669"/>
    <property type="project" value="InterPro"/>
</dbReference>
<dbReference type="PANTHER" id="PTHR42061:SF6">
    <property type="entry name" value="ENDO-CHITOSANASE"/>
    <property type="match status" value="1"/>
</dbReference>
<feature type="chain" id="PRO_5022060037" description="Chitosanase of glycosyl hydrolase group 75" evidence="8">
    <location>
        <begin position="27"/>
        <end position="228"/>
    </location>
</feature>
<comment type="subcellular location">
    <subcellularLocation>
        <location evidence="1">Secreted</location>
    </subcellularLocation>
</comment>
<comment type="caution">
    <text evidence="9">The sequence shown here is derived from an EMBL/GenBank/DDBJ whole genome shotgun (WGS) entry which is preliminary data.</text>
</comment>
<keyword evidence="4" id="KW-0378">Hydrolase</keyword>
<keyword evidence="6" id="KW-0326">Glycosidase</keyword>
<evidence type="ECO:0000313" key="9">
    <source>
        <dbReference type="EMBL" id="TWP51880.1"/>
    </source>
</evidence>